<dbReference type="SUPFAM" id="SSF51735">
    <property type="entry name" value="NAD(P)-binding Rossmann-fold domains"/>
    <property type="match status" value="1"/>
</dbReference>
<dbReference type="AlphaFoldDB" id="A0A1F8A6C9"/>
<evidence type="ECO:0000313" key="5">
    <source>
        <dbReference type="Proteomes" id="UP000179179"/>
    </source>
</evidence>
<dbReference type="Proteomes" id="UP000179179">
    <property type="component" value="Unassembled WGS sequence"/>
</dbReference>
<evidence type="ECO:0000256" key="1">
    <source>
        <dbReference type="ARBA" id="ARBA00006484"/>
    </source>
</evidence>
<evidence type="ECO:0000256" key="3">
    <source>
        <dbReference type="ARBA" id="ARBA00023002"/>
    </source>
</evidence>
<dbReference type="GeneID" id="34447188"/>
<evidence type="ECO:0000313" key="4">
    <source>
        <dbReference type="EMBL" id="OGM47286.1"/>
    </source>
</evidence>
<dbReference type="InterPro" id="IPR020904">
    <property type="entry name" value="Sc_DH/Rdtase_CS"/>
</dbReference>
<gene>
    <name evidence="4" type="ORF">ABOM_003798</name>
</gene>
<dbReference type="PANTHER" id="PTHR44229:SF4">
    <property type="entry name" value="15-HYDROXYPROSTAGLANDIN DEHYDROGENASE [NAD(+)]"/>
    <property type="match status" value="1"/>
</dbReference>
<dbReference type="GO" id="GO:0044550">
    <property type="term" value="P:secondary metabolite biosynthetic process"/>
    <property type="evidence" value="ECO:0007669"/>
    <property type="project" value="UniProtKB-ARBA"/>
</dbReference>
<protein>
    <submittedName>
        <fullName evidence="4">Uncharacterized protein</fullName>
    </submittedName>
</protein>
<dbReference type="PANTHER" id="PTHR44229">
    <property type="entry name" value="15-HYDROXYPROSTAGLANDIN DEHYDROGENASE [NAD(+)]"/>
    <property type="match status" value="1"/>
</dbReference>
<dbReference type="Pfam" id="PF00106">
    <property type="entry name" value="adh_short"/>
    <property type="match status" value="1"/>
</dbReference>
<dbReference type="PROSITE" id="PS00061">
    <property type="entry name" value="ADH_SHORT"/>
    <property type="match status" value="1"/>
</dbReference>
<evidence type="ECO:0000256" key="2">
    <source>
        <dbReference type="ARBA" id="ARBA00022857"/>
    </source>
</evidence>
<dbReference type="InterPro" id="IPR002347">
    <property type="entry name" value="SDR_fam"/>
</dbReference>
<dbReference type="GO" id="GO:0005737">
    <property type="term" value="C:cytoplasm"/>
    <property type="evidence" value="ECO:0007669"/>
    <property type="project" value="TreeGrafter"/>
</dbReference>
<keyword evidence="2" id="KW-0521">NADP</keyword>
<dbReference type="GO" id="GO:0016616">
    <property type="term" value="F:oxidoreductase activity, acting on the CH-OH group of donors, NAD or NADP as acceptor"/>
    <property type="evidence" value="ECO:0007669"/>
    <property type="project" value="TreeGrafter"/>
</dbReference>
<keyword evidence="3" id="KW-0560">Oxidoreductase</keyword>
<keyword evidence="5" id="KW-1185">Reference proteome</keyword>
<name>A0A1F8A6C9_9EURO</name>
<accession>A0A1F8A6C9</accession>
<dbReference type="Gene3D" id="3.40.50.720">
    <property type="entry name" value="NAD(P)-binding Rossmann-like Domain"/>
    <property type="match status" value="1"/>
</dbReference>
<dbReference type="PRINTS" id="PR00081">
    <property type="entry name" value="GDHRDH"/>
</dbReference>
<dbReference type="InterPro" id="IPR036291">
    <property type="entry name" value="NAD(P)-bd_dom_sf"/>
</dbReference>
<dbReference type="OrthoDB" id="5371740at2759"/>
<organism evidence="4 5">
    <name type="scientific">Aspergillus bombycis</name>
    <dbReference type="NCBI Taxonomy" id="109264"/>
    <lineage>
        <taxon>Eukaryota</taxon>
        <taxon>Fungi</taxon>
        <taxon>Dikarya</taxon>
        <taxon>Ascomycota</taxon>
        <taxon>Pezizomycotina</taxon>
        <taxon>Eurotiomycetes</taxon>
        <taxon>Eurotiomycetidae</taxon>
        <taxon>Eurotiales</taxon>
        <taxon>Aspergillaceae</taxon>
        <taxon>Aspergillus</taxon>
    </lineage>
</organism>
<proteinExistence type="inferred from homology"/>
<comment type="similarity">
    <text evidence="1">Belongs to the short-chain dehydrogenases/reductases (SDR) family.</text>
</comment>
<dbReference type="EMBL" id="LYCR01000024">
    <property type="protein sequence ID" value="OGM47286.1"/>
    <property type="molecule type" value="Genomic_DNA"/>
</dbReference>
<dbReference type="STRING" id="109264.A0A1F8A6C9"/>
<reference evidence="4 5" key="1">
    <citation type="journal article" date="2016" name="Genome Biol. Evol.">
        <title>Draft genome sequence of an aflatoxigenic Aspergillus species, A. bombycis.</title>
        <authorList>
            <person name="Moore G.G."/>
            <person name="Mack B.M."/>
            <person name="Beltz S.B."/>
            <person name="Gilbert M.K."/>
        </authorList>
    </citation>
    <scope>NUCLEOTIDE SEQUENCE [LARGE SCALE GENOMIC DNA]</scope>
    <source>
        <strain evidence="5">NRRL 26010</strain>
    </source>
</reference>
<sequence>MPAAFITGGASGLGKATAEMLVSKGIKVFIADQNKESAEAVVSKLNENGHVAEFGVVDVSDWDMQASAFTQAVRSFGRIDYVYAIAGINERRWLTNDTSGAFKAPDLAVLNVDTTGLFYTVALAVQQFRRQEPDVNGFRGKIGIVGSVCGLYSCPTLPVYTAAKHAVTGFVRSYGKYLPEEQITMNAVCPNVVRTNMSTSEFYDSLESVGVMTPMEGILETFEKWMGAEKISGVCYEVGPNYTTQGAIETTQPPFLDQESALVFEKLYHRGRPLQGKM</sequence>
<comment type="caution">
    <text evidence="4">The sequence shown here is derived from an EMBL/GenBank/DDBJ whole genome shotgun (WGS) entry which is preliminary data.</text>
</comment>
<dbReference type="RefSeq" id="XP_022391003.1">
    <property type="nucleotide sequence ID" value="XM_022530928.1"/>
</dbReference>